<evidence type="ECO:0000256" key="2">
    <source>
        <dbReference type="SAM" id="SignalP"/>
    </source>
</evidence>
<dbReference type="Proteomes" id="UP000198373">
    <property type="component" value="Unassembled WGS sequence"/>
</dbReference>
<gene>
    <name evidence="3" type="ORF">SAMN06893096_101311</name>
</gene>
<dbReference type="EMBL" id="FZOO01000001">
    <property type="protein sequence ID" value="SNS00571.1"/>
    <property type="molecule type" value="Genomic_DNA"/>
</dbReference>
<accession>A0A239AYY0</accession>
<keyword evidence="4" id="KW-1185">Reference proteome</keyword>
<sequence>MRSVRVLVAATVLLGAAGCTGAGGGAGAAPSGGSAARPAPAGSAEARELTALPAGPATGTAVVSYTGVGEVRAPFDGECSHTGDTTRLDGSADTARIRLDVGPDGARLVLDDLGLSATADLTTGRYEVVGDHLGLAAGLEQAGQTIGSVHLEVDCGG</sequence>
<keyword evidence="2" id="KW-0732">Signal</keyword>
<evidence type="ECO:0000256" key="1">
    <source>
        <dbReference type="SAM" id="MobiDB-lite"/>
    </source>
</evidence>
<protein>
    <recommendedName>
        <fullName evidence="5">Lipoprotein</fullName>
    </recommendedName>
</protein>
<reference evidence="4" key="1">
    <citation type="submission" date="2017-06" db="EMBL/GenBank/DDBJ databases">
        <authorList>
            <person name="Varghese N."/>
            <person name="Submissions S."/>
        </authorList>
    </citation>
    <scope>NUCLEOTIDE SEQUENCE [LARGE SCALE GENOMIC DNA]</scope>
    <source>
        <strain evidence="4">DSM 46839</strain>
    </source>
</reference>
<dbReference type="RefSeq" id="WP_143424911.1">
    <property type="nucleotide sequence ID" value="NZ_FZOO01000001.1"/>
</dbReference>
<name>A0A239AYY0_9ACTN</name>
<dbReference type="PROSITE" id="PS51257">
    <property type="entry name" value="PROKAR_LIPOPROTEIN"/>
    <property type="match status" value="1"/>
</dbReference>
<proteinExistence type="predicted"/>
<feature type="region of interest" description="Disordered" evidence="1">
    <location>
        <begin position="25"/>
        <end position="46"/>
    </location>
</feature>
<dbReference type="OrthoDB" id="5195193at2"/>
<feature type="chain" id="PRO_5039092078" description="Lipoprotein" evidence="2">
    <location>
        <begin position="23"/>
        <end position="157"/>
    </location>
</feature>
<organism evidence="3 4">
    <name type="scientific">Geodermatophilus pulveris</name>
    <dbReference type="NCBI Taxonomy" id="1564159"/>
    <lineage>
        <taxon>Bacteria</taxon>
        <taxon>Bacillati</taxon>
        <taxon>Actinomycetota</taxon>
        <taxon>Actinomycetes</taxon>
        <taxon>Geodermatophilales</taxon>
        <taxon>Geodermatophilaceae</taxon>
        <taxon>Geodermatophilus</taxon>
    </lineage>
</organism>
<dbReference type="AlphaFoldDB" id="A0A239AYY0"/>
<evidence type="ECO:0008006" key="5">
    <source>
        <dbReference type="Google" id="ProtNLM"/>
    </source>
</evidence>
<evidence type="ECO:0000313" key="4">
    <source>
        <dbReference type="Proteomes" id="UP000198373"/>
    </source>
</evidence>
<evidence type="ECO:0000313" key="3">
    <source>
        <dbReference type="EMBL" id="SNS00571.1"/>
    </source>
</evidence>
<feature type="signal peptide" evidence="2">
    <location>
        <begin position="1"/>
        <end position="22"/>
    </location>
</feature>
<feature type="compositionally biased region" description="Low complexity" evidence="1">
    <location>
        <begin position="28"/>
        <end position="46"/>
    </location>
</feature>